<dbReference type="Gene3D" id="3.90.70.10">
    <property type="entry name" value="Cysteine proteinases"/>
    <property type="match status" value="1"/>
</dbReference>
<name>D4MJ89_9FIRM</name>
<dbReference type="BioCyc" id="ESIR717961:G136L-589-MONOMER"/>
<evidence type="ECO:0000313" key="2">
    <source>
        <dbReference type="Proteomes" id="UP000007050"/>
    </source>
</evidence>
<organism evidence="1 2">
    <name type="scientific">[Eubacterium] siraeum V10Sc8a</name>
    <dbReference type="NCBI Taxonomy" id="717961"/>
    <lineage>
        <taxon>Bacteria</taxon>
        <taxon>Bacillati</taxon>
        <taxon>Bacillota</taxon>
        <taxon>Clostridia</taxon>
        <taxon>Eubacteriales</taxon>
        <taxon>Oscillospiraceae</taxon>
        <taxon>Oscillospiraceae incertae sedis</taxon>
    </lineage>
</organism>
<dbReference type="KEGG" id="esr:ES1_07200"/>
<gene>
    <name evidence="1" type="ORF">ES1_07200</name>
</gene>
<accession>D4MJ89</accession>
<reference evidence="1 2" key="2">
    <citation type="submission" date="2010-03" db="EMBL/GenBank/DDBJ databases">
        <authorList>
            <person name="Pajon A."/>
        </authorList>
    </citation>
    <scope>NUCLEOTIDE SEQUENCE [LARGE SCALE GENOMIC DNA]</scope>
    <source>
        <strain evidence="1 2">V10Sc8a</strain>
    </source>
</reference>
<sequence>MLAAKIAGLKTNDTGSPIINSKFDYEAYNSAKLKIQNNPKKINYRKEYCYSQTGSNSYGFSSPRTACAAFSFATALSIKYNKKITPKDVLTSTNGLMIEDTTNSDVWEWNWKDGKSTKTAYRIKASKGSETFSGIDAQLYLGNPVLIHTEGYSVNGYSSEHWATIIGKENGKYQIIDPWDGTKRNLDQMEIYKNNGSVLDYVILTNEY</sequence>
<evidence type="ECO:0008006" key="3">
    <source>
        <dbReference type="Google" id="ProtNLM"/>
    </source>
</evidence>
<dbReference type="Proteomes" id="UP000007050">
    <property type="component" value="Chromosome"/>
</dbReference>
<reference evidence="1 2" key="1">
    <citation type="submission" date="2010-03" db="EMBL/GenBank/DDBJ databases">
        <title>The genome sequence of Eubacterium siraeum V10Sc8a.</title>
        <authorList>
            <consortium name="metaHIT consortium -- http://www.metahit.eu/"/>
            <person name="Pajon A."/>
            <person name="Turner K."/>
            <person name="Parkhill J."/>
            <person name="Duncan S."/>
            <person name="Flint H."/>
        </authorList>
    </citation>
    <scope>NUCLEOTIDE SEQUENCE [LARGE SCALE GENOMIC DNA]</scope>
    <source>
        <strain evidence="1 2">V10Sc8a</strain>
    </source>
</reference>
<dbReference type="AlphaFoldDB" id="D4MJ89"/>
<dbReference type="HOGENOM" id="CLU_1319341_0_0_9"/>
<proteinExistence type="predicted"/>
<evidence type="ECO:0000313" key="1">
    <source>
        <dbReference type="EMBL" id="CBL33822.1"/>
    </source>
</evidence>
<dbReference type="EMBL" id="FP929059">
    <property type="protein sequence ID" value="CBL33822.1"/>
    <property type="molecule type" value="Genomic_DNA"/>
</dbReference>
<dbReference type="PATRIC" id="fig|717961.3.peg.792"/>
<protein>
    <recommendedName>
        <fullName evidence="3">Peptidase C39-like domain-containing protein</fullName>
    </recommendedName>
</protein>